<evidence type="ECO:0000256" key="1">
    <source>
        <dbReference type="SAM" id="MobiDB-lite"/>
    </source>
</evidence>
<feature type="region of interest" description="Disordered" evidence="1">
    <location>
        <begin position="1"/>
        <end position="87"/>
    </location>
</feature>
<feature type="compositionally biased region" description="Polar residues" evidence="1">
    <location>
        <begin position="48"/>
        <end position="63"/>
    </location>
</feature>
<name>A0ABD0K3B7_9CAEN</name>
<evidence type="ECO:0000313" key="2">
    <source>
        <dbReference type="EMBL" id="KAK7481895.1"/>
    </source>
</evidence>
<accession>A0ABD0K3B7</accession>
<comment type="caution">
    <text evidence="2">The sequence shown here is derived from an EMBL/GenBank/DDBJ whole genome shotgun (WGS) entry which is preliminary data.</text>
</comment>
<evidence type="ECO:0000313" key="3">
    <source>
        <dbReference type="Proteomes" id="UP001519460"/>
    </source>
</evidence>
<keyword evidence="3" id="KW-1185">Reference proteome</keyword>
<sequence length="87" mass="9838">MQSAGVHARASNRKYTYQHTTISRAEMPVSDSPAVCGTEKARGRKQLTLYNNRENDSSLTPRCTSHRGLNLHPKRAARRDKVPNRHP</sequence>
<dbReference type="Proteomes" id="UP001519460">
    <property type="component" value="Unassembled WGS sequence"/>
</dbReference>
<reference evidence="2 3" key="1">
    <citation type="journal article" date="2023" name="Sci. Data">
        <title>Genome assembly of the Korean intertidal mud-creeper Batillaria attramentaria.</title>
        <authorList>
            <person name="Patra A.K."/>
            <person name="Ho P.T."/>
            <person name="Jun S."/>
            <person name="Lee S.J."/>
            <person name="Kim Y."/>
            <person name="Won Y.J."/>
        </authorList>
    </citation>
    <scope>NUCLEOTIDE SEQUENCE [LARGE SCALE GENOMIC DNA]</scope>
    <source>
        <strain evidence="2">Wonlab-2016</strain>
    </source>
</reference>
<dbReference type="EMBL" id="JACVVK020000255">
    <property type="protein sequence ID" value="KAK7481895.1"/>
    <property type="molecule type" value="Genomic_DNA"/>
</dbReference>
<gene>
    <name evidence="2" type="ORF">BaRGS_00026921</name>
</gene>
<proteinExistence type="predicted"/>
<dbReference type="AlphaFoldDB" id="A0ABD0K3B7"/>
<feature type="compositionally biased region" description="Polar residues" evidence="1">
    <location>
        <begin position="13"/>
        <end position="23"/>
    </location>
</feature>
<protein>
    <submittedName>
        <fullName evidence="2">Uncharacterized protein</fullName>
    </submittedName>
</protein>
<organism evidence="2 3">
    <name type="scientific">Batillaria attramentaria</name>
    <dbReference type="NCBI Taxonomy" id="370345"/>
    <lineage>
        <taxon>Eukaryota</taxon>
        <taxon>Metazoa</taxon>
        <taxon>Spiralia</taxon>
        <taxon>Lophotrochozoa</taxon>
        <taxon>Mollusca</taxon>
        <taxon>Gastropoda</taxon>
        <taxon>Caenogastropoda</taxon>
        <taxon>Sorbeoconcha</taxon>
        <taxon>Cerithioidea</taxon>
        <taxon>Batillariidae</taxon>
        <taxon>Batillaria</taxon>
    </lineage>
</organism>